<dbReference type="AlphaFoldDB" id="A0AAU2JQH9"/>
<evidence type="ECO:0000256" key="1">
    <source>
        <dbReference type="ARBA" id="ARBA00004196"/>
    </source>
</evidence>
<dbReference type="Pfam" id="PF01471">
    <property type="entry name" value="PG_binding_1"/>
    <property type="match status" value="1"/>
</dbReference>
<evidence type="ECO:0000259" key="5">
    <source>
        <dbReference type="Pfam" id="PF01471"/>
    </source>
</evidence>
<dbReference type="GO" id="GO:0030313">
    <property type="term" value="C:cell envelope"/>
    <property type="evidence" value="ECO:0007669"/>
    <property type="project" value="UniProtKB-SubCell"/>
</dbReference>
<feature type="region of interest" description="Disordered" evidence="3">
    <location>
        <begin position="365"/>
        <end position="390"/>
    </location>
</feature>
<dbReference type="Gene3D" id="2.40.420.20">
    <property type="match status" value="1"/>
</dbReference>
<gene>
    <name evidence="6" type="ORF">OG327_17915</name>
</gene>
<keyword evidence="4" id="KW-0812">Transmembrane</keyword>
<feature type="compositionally biased region" description="Gly residues" evidence="3">
    <location>
        <begin position="378"/>
        <end position="390"/>
    </location>
</feature>
<name>A0AAU2JQH9_9ACTN</name>
<proteinExistence type="predicted"/>
<feature type="domain" description="Peptidoglycan binding-like" evidence="5">
    <location>
        <begin position="160"/>
        <end position="202"/>
    </location>
</feature>
<evidence type="ECO:0000256" key="4">
    <source>
        <dbReference type="SAM" id="Phobius"/>
    </source>
</evidence>
<reference evidence="6" key="1">
    <citation type="submission" date="2022-10" db="EMBL/GenBank/DDBJ databases">
        <title>The complete genomes of actinobacterial strains from the NBC collection.</title>
        <authorList>
            <person name="Joergensen T.S."/>
            <person name="Alvarez Arevalo M."/>
            <person name="Sterndorff E.B."/>
            <person name="Faurdal D."/>
            <person name="Vuksanovic O."/>
            <person name="Mourched A.-S."/>
            <person name="Charusanti P."/>
            <person name="Shaw S."/>
            <person name="Blin K."/>
            <person name="Weber T."/>
        </authorList>
    </citation>
    <scope>NUCLEOTIDE SEQUENCE</scope>
    <source>
        <strain evidence="6">NBC_00049</strain>
    </source>
</reference>
<keyword evidence="2" id="KW-0175">Coiled coil</keyword>
<evidence type="ECO:0000256" key="2">
    <source>
        <dbReference type="ARBA" id="ARBA00023054"/>
    </source>
</evidence>
<dbReference type="Gene3D" id="1.10.101.10">
    <property type="entry name" value="PGBD-like superfamily/PGBD"/>
    <property type="match status" value="1"/>
</dbReference>
<feature type="compositionally biased region" description="Polar residues" evidence="3">
    <location>
        <begin position="1"/>
        <end position="16"/>
    </location>
</feature>
<evidence type="ECO:0000256" key="3">
    <source>
        <dbReference type="SAM" id="MobiDB-lite"/>
    </source>
</evidence>
<feature type="transmembrane region" description="Helical" evidence="4">
    <location>
        <begin position="35"/>
        <end position="57"/>
    </location>
</feature>
<comment type="subcellular location">
    <subcellularLocation>
        <location evidence="1">Cell envelope</location>
    </subcellularLocation>
</comment>
<dbReference type="InterPro" id="IPR050465">
    <property type="entry name" value="UPF0194_transport"/>
</dbReference>
<keyword evidence="4" id="KW-0472">Membrane</keyword>
<dbReference type="InterPro" id="IPR036365">
    <property type="entry name" value="PGBD-like_sf"/>
</dbReference>
<dbReference type="InterPro" id="IPR002477">
    <property type="entry name" value="Peptidoglycan-bd-like"/>
</dbReference>
<feature type="region of interest" description="Disordered" evidence="3">
    <location>
        <begin position="1"/>
        <end position="27"/>
    </location>
</feature>
<dbReference type="PANTHER" id="PTHR32347">
    <property type="entry name" value="EFFLUX SYSTEM COMPONENT YKNX-RELATED"/>
    <property type="match status" value="1"/>
</dbReference>
<feature type="compositionally biased region" description="Low complexity" evidence="3">
    <location>
        <begin position="240"/>
        <end position="251"/>
    </location>
</feature>
<protein>
    <submittedName>
        <fullName evidence="6">Peptidoglycan-binding protein</fullName>
    </submittedName>
</protein>
<feature type="region of interest" description="Disordered" evidence="3">
    <location>
        <begin position="226"/>
        <end position="261"/>
    </location>
</feature>
<accession>A0AAU2JQH9</accession>
<dbReference type="InterPro" id="IPR036366">
    <property type="entry name" value="PGBDSf"/>
</dbReference>
<keyword evidence="4" id="KW-1133">Transmembrane helix</keyword>
<sequence>MAQDSGTTTDAAQLSPSEPAVPEAGTSGVSGRRRWVVVVAVGAVLATLGGLGAALLVKSPGQVAAEAAAPRPDVLTALVENRVLTSSVITRGQVVAGQTVEVIPQVTAGEGAARPVITKMGVRPGDTVRAGQVLMEVSGRPVFALEGGLPVYRDLSPGATGDDIKQLQNALRALGHSSAPDAAGTFGSGTKAALNSFYKAAGYNPIPANGAEGDPVAEARTQVTAAQRALEDAKGAGTQGSKPGSGTTTAGSSGGDGGKAVRRAQEDLAAAQKKLAAAETVAGPKLPAAEVVFLQSFPARVDSVAAKVGGEATGTAMTLSAGKLLVQAYVPEYQKDLIRPGRAAEIYSEVTGTSAKGEVTLVSDKRSTAGSPADQAKGGAGAPAQGGQGATGWLVEITPSTPLKADLTGQDVRVTVTAASTDGKALVVPITAISSGADGRTTVTVLEAGGERRRVEIRTGTAGDGFVAVIPVADGSLTGGDQVITGVPREKASP</sequence>
<organism evidence="6">
    <name type="scientific">Streptomyces sp. NBC_00049</name>
    <dbReference type="NCBI Taxonomy" id="2903617"/>
    <lineage>
        <taxon>Bacteria</taxon>
        <taxon>Bacillati</taxon>
        <taxon>Actinomycetota</taxon>
        <taxon>Actinomycetes</taxon>
        <taxon>Kitasatosporales</taxon>
        <taxon>Streptomycetaceae</taxon>
        <taxon>Streptomyces</taxon>
    </lineage>
</organism>
<dbReference type="EMBL" id="CP108264">
    <property type="protein sequence ID" value="WTU75039.1"/>
    <property type="molecule type" value="Genomic_DNA"/>
</dbReference>
<evidence type="ECO:0000313" key="6">
    <source>
        <dbReference type="EMBL" id="WTU75039.1"/>
    </source>
</evidence>
<dbReference type="SUPFAM" id="SSF47090">
    <property type="entry name" value="PGBD-like"/>
    <property type="match status" value="1"/>
</dbReference>